<protein>
    <submittedName>
        <fullName evidence="3">Alpha/beta-hydrolase</fullName>
    </submittedName>
</protein>
<dbReference type="Pfam" id="PF07859">
    <property type="entry name" value="Abhydrolase_3"/>
    <property type="match status" value="1"/>
</dbReference>
<reference evidence="3 4" key="1">
    <citation type="submission" date="2019-04" db="EMBL/GenBank/DDBJ databases">
        <title>Friends and foes A comparative genomics study of 23 Aspergillus species from section Flavi.</title>
        <authorList>
            <consortium name="DOE Joint Genome Institute"/>
            <person name="Kjaerbolling I."/>
            <person name="Vesth T."/>
            <person name="Frisvad J.C."/>
            <person name="Nybo J.L."/>
            <person name="Theobald S."/>
            <person name="Kildgaard S."/>
            <person name="Isbrandt T."/>
            <person name="Kuo A."/>
            <person name="Sato A."/>
            <person name="Lyhne E.K."/>
            <person name="Kogle M.E."/>
            <person name="Wiebenga A."/>
            <person name="Kun R.S."/>
            <person name="Lubbers R.J."/>
            <person name="Makela M.R."/>
            <person name="Barry K."/>
            <person name="Chovatia M."/>
            <person name="Clum A."/>
            <person name="Daum C."/>
            <person name="Haridas S."/>
            <person name="He G."/>
            <person name="LaButti K."/>
            <person name="Lipzen A."/>
            <person name="Mondo S."/>
            <person name="Riley R."/>
            <person name="Salamov A."/>
            <person name="Simmons B.A."/>
            <person name="Magnuson J.K."/>
            <person name="Henrissat B."/>
            <person name="Mortensen U.H."/>
            <person name="Larsen T.O."/>
            <person name="Devries R.P."/>
            <person name="Grigoriev I.V."/>
            <person name="Machida M."/>
            <person name="Baker S.E."/>
            <person name="Andersen M.R."/>
        </authorList>
    </citation>
    <scope>NUCLEOTIDE SEQUENCE [LARGE SCALE GENOMIC DNA]</scope>
    <source>
        <strain evidence="3 4">CBS 151.66</strain>
    </source>
</reference>
<evidence type="ECO:0000313" key="4">
    <source>
        <dbReference type="Proteomes" id="UP000326565"/>
    </source>
</evidence>
<sequence length="298" mass="32852">MTPKCASRTTLDSELTSFLSEHLSLRLGGPDLHGERRHHTEAFGFTAHPPHLLAPFAGVEFTTVRGFHGNIPLRILYPSKESSVGTIYFHGGGCTVATTDEFENGCPEYLLAPEWRFPVQLDEYECVVDWVRGAAGRARSVDPDRLFGGGDSAGGNVTANLALRLQDNKRKQLDGMFLLYPSVDALHICNGIFSFAARYLSSGVSHSHRYISPGQQPASALKDLPPTIVYTCGFDPLRDVGEDFASRLEEAGNTVTWRHYDTLCHGFLQMALWSRAAMGALCNVTVDLCQFSQRSKRI</sequence>
<dbReference type="PANTHER" id="PTHR48081:SF8">
    <property type="entry name" value="ALPHA_BETA HYDROLASE FOLD-3 DOMAIN-CONTAINING PROTEIN-RELATED"/>
    <property type="match status" value="1"/>
</dbReference>
<dbReference type="AlphaFoldDB" id="A0A5N5X6I1"/>
<evidence type="ECO:0000313" key="3">
    <source>
        <dbReference type="EMBL" id="KAB8074922.1"/>
    </source>
</evidence>
<dbReference type="GO" id="GO:0016787">
    <property type="term" value="F:hydrolase activity"/>
    <property type="evidence" value="ECO:0007669"/>
    <property type="project" value="UniProtKB-KW"/>
</dbReference>
<dbReference type="Proteomes" id="UP000326565">
    <property type="component" value="Unassembled WGS sequence"/>
</dbReference>
<feature type="domain" description="Alpha/beta hydrolase fold-3" evidence="2">
    <location>
        <begin position="88"/>
        <end position="268"/>
    </location>
</feature>
<dbReference type="PANTHER" id="PTHR48081">
    <property type="entry name" value="AB HYDROLASE SUPERFAMILY PROTEIN C4A8.06C"/>
    <property type="match status" value="1"/>
</dbReference>
<evidence type="ECO:0000259" key="2">
    <source>
        <dbReference type="Pfam" id="PF07859"/>
    </source>
</evidence>
<dbReference type="Gene3D" id="3.40.50.1820">
    <property type="entry name" value="alpha/beta hydrolase"/>
    <property type="match status" value="1"/>
</dbReference>
<proteinExistence type="predicted"/>
<dbReference type="InterPro" id="IPR050300">
    <property type="entry name" value="GDXG_lipolytic_enzyme"/>
</dbReference>
<gene>
    <name evidence="3" type="ORF">BDV29DRAFT_190613</name>
</gene>
<name>A0A5N5X6I1_9EURO</name>
<accession>A0A5N5X6I1</accession>
<dbReference type="InterPro" id="IPR013094">
    <property type="entry name" value="AB_hydrolase_3"/>
</dbReference>
<keyword evidence="4" id="KW-1185">Reference proteome</keyword>
<keyword evidence="1 3" id="KW-0378">Hydrolase</keyword>
<dbReference type="SUPFAM" id="SSF53474">
    <property type="entry name" value="alpha/beta-Hydrolases"/>
    <property type="match status" value="1"/>
</dbReference>
<organism evidence="3 4">
    <name type="scientific">Aspergillus leporis</name>
    <dbReference type="NCBI Taxonomy" id="41062"/>
    <lineage>
        <taxon>Eukaryota</taxon>
        <taxon>Fungi</taxon>
        <taxon>Dikarya</taxon>
        <taxon>Ascomycota</taxon>
        <taxon>Pezizomycotina</taxon>
        <taxon>Eurotiomycetes</taxon>
        <taxon>Eurotiomycetidae</taxon>
        <taxon>Eurotiales</taxon>
        <taxon>Aspergillaceae</taxon>
        <taxon>Aspergillus</taxon>
        <taxon>Aspergillus subgen. Circumdati</taxon>
    </lineage>
</organism>
<dbReference type="OrthoDB" id="408631at2759"/>
<dbReference type="EMBL" id="ML732202">
    <property type="protein sequence ID" value="KAB8074922.1"/>
    <property type="molecule type" value="Genomic_DNA"/>
</dbReference>
<dbReference type="InterPro" id="IPR029058">
    <property type="entry name" value="AB_hydrolase_fold"/>
</dbReference>
<evidence type="ECO:0000256" key="1">
    <source>
        <dbReference type="ARBA" id="ARBA00022801"/>
    </source>
</evidence>